<feature type="domain" description="Chemokine interleukin-8-like" evidence="3">
    <location>
        <begin position="23"/>
        <end position="83"/>
    </location>
</feature>
<dbReference type="PANTHER" id="PTHR12015">
    <property type="entry name" value="SMALL INDUCIBLE CYTOKINE A"/>
    <property type="match status" value="1"/>
</dbReference>
<dbReference type="Pfam" id="PF00048">
    <property type="entry name" value="IL8"/>
    <property type="match status" value="1"/>
</dbReference>
<dbReference type="GO" id="GO:0005615">
    <property type="term" value="C:extracellular space"/>
    <property type="evidence" value="ECO:0007669"/>
    <property type="project" value="UniProtKB-KW"/>
</dbReference>
<organism evidence="4 5">
    <name type="scientific">Austrofundulus limnaeus</name>
    <name type="common">Annual killifish</name>
    <dbReference type="NCBI Taxonomy" id="52670"/>
    <lineage>
        <taxon>Eukaryota</taxon>
        <taxon>Metazoa</taxon>
        <taxon>Chordata</taxon>
        <taxon>Craniata</taxon>
        <taxon>Vertebrata</taxon>
        <taxon>Euteleostomi</taxon>
        <taxon>Actinopterygii</taxon>
        <taxon>Neopterygii</taxon>
        <taxon>Teleostei</taxon>
        <taxon>Neoteleostei</taxon>
        <taxon>Acanthomorphata</taxon>
        <taxon>Ovalentaria</taxon>
        <taxon>Atherinomorphae</taxon>
        <taxon>Cyprinodontiformes</taxon>
        <taxon>Rivulidae</taxon>
        <taxon>Austrofundulus</taxon>
    </lineage>
</organism>
<evidence type="ECO:0000313" key="4">
    <source>
        <dbReference type="Proteomes" id="UP000192220"/>
    </source>
</evidence>
<evidence type="ECO:0000256" key="1">
    <source>
        <dbReference type="ARBA" id="ARBA00022514"/>
    </source>
</evidence>
<name>A0A2I4CB00_AUSLI</name>
<dbReference type="PANTHER" id="PTHR12015:SF190">
    <property type="entry name" value="C-C MOTIF CHEMOKINE"/>
    <property type="match status" value="1"/>
</dbReference>
<accession>A0A2I4CB00</accession>
<dbReference type="Proteomes" id="UP000192220">
    <property type="component" value="Unplaced"/>
</dbReference>
<dbReference type="RefSeq" id="XP_013877170.1">
    <property type="nucleotide sequence ID" value="XM_014021716.1"/>
</dbReference>
<dbReference type="GeneID" id="106526971"/>
<gene>
    <name evidence="5" type="primary">LOC106526971</name>
</gene>
<dbReference type="OrthoDB" id="9447832at2759"/>
<dbReference type="STRING" id="52670.A0A2I4CB00"/>
<dbReference type="GO" id="GO:0006955">
    <property type="term" value="P:immune response"/>
    <property type="evidence" value="ECO:0007669"/>
    <property type="project" value="InterPro"/>
</dbReference>
<dbReference type="SUPFAM" id="SSF54117">
    <property type="entry name" value="Interleukin 8-like chemokines"/>
    <property type="match status" value="1"/>
</dbReference>
<keyword evidence="4" id="KW-1185">Reference proteome</keyword>
<dbReference type="Gene3D" id="2.40.50.40">
    <property type="match status" value="1"/>
</dbReference>
<feature type="chain" id="PRO_5014157629" evidence="2">
    <location>
        <begin position="21"/>
        <end position="96"/>
    </location>
</feature>
<dbReference type="InterPro" id="IPR039809">
    <property type="entry name" value="Chemokine_b/g/d"/>
</dbReference>
<dbReference type="AlphaFoldDB" id="A0A2I4CB00"/>
<sequence length="96" mass="11154">MRKLVLCVCVLLLLITLAETRFKGACCVTYQGHRIPHKFLKSYKVQEDTNRCNLRAIIFKMVNGKTFCGDPAKRWVIRSMVFVDSRKHHKASRKSN</sequence>
<proteinExistence type="predicted"/>
<reference evidence="5" key="1">
    <citation type="submission" date="2025-08" db="UniProtKB">
        <authorList>
            <consortium name="RefSeq"/>
        </authorList>
    </citation>
    <scope>IDENTIFICATION</scope>
    <source>
        <strain evidence="5">Quisiro</strain>
        <tissue evidence="5">Liver</tissue>
    </source>
</reference>
<dbReference type="InterPro" id="IPR001811">
    <property type="entry name" value="Chemokine_IL8-like_dom"/>
</dbReference>
<dbReference type="InterPro" id="IPR036048">
    <property type="entry name" value="Interleukin_8-like_sf"/>
</dbReference>
<keyword evidence="1" id="KW-0202">Cytokine</keyword>
<dbReference type="KEGG" id="alim:106526971"/>
<feature type="signal peptide" evidence="2">
    <location>
        <begin position="1"/>
        <end position="20"/>
    </location>
</feature>
<evidence type="ECO:0000256" key="2">
    <source>
        <dbReference type="SAM" id="SignalP"/>
    </source>
</evidence>
<protein>
    <submittedName>
        <fullName evidence="5">Eotaxin</fullName>
    </submittedName>
</protein>
<dbReference type="SMART" id="SM00199">
    <property type="entry name" value="SCY"/>
    <property type="match status" value="1"/>
</dbReference>
<evidence type="ECO:0000313" key="5">
    <source>
        <dbReference type="RefSeq" id="XP_013877170.1"/>
    </source>
</evidence>
<dbReference type="GO" id="GO:0008009">
    <property type="term" value="F:chemokine activity"/>
    <property type="evidence" value="ECO:0007669"/>
    <property type="project" value="InterPro"/>
</dbReference>
<keyword evidence="2" id="KW-0732">Signal</keyword>
<dbReference type="InParanoid" id="A0A2I4CB00"/>
<evidence type="ECO:0000259" key="3">
    <source>
        <dbReference type="SMART" id="SM00199"/>
    </source>
</evidence>